<feature type="region of interest" description="Disordered" evidence="6">
    <location>
        <begin position="345"/>
        <end position="377"/>
    </location>
</feature>
<dbReference type="PANTHER" id="PTHR12802">
    <property type="entry name" value="SWI/SNF COMPLEX-RELATED"/>
    <property type="match status" value="1"/>
</dbReference>
<evidence type="ECO:0000256" key="3">
    <source>
        <dbReference type="ARBA" id="ARBA00023163"/>
    </source>
</evidence>
<feature type="compositionally biased region" description="Basic and acidic residues" evidence="6">
    <location>
        <begin position="366"/>
        <end position="377"/>
    </location>
</feature>
<proteinExistence type="predicted"/>
<dbReference type="InterPro" id="IPR000626">
    <property type="entry name" value="Ubiquitin-like_dom"/>
</dbReference>
<dbReference type="NCBIfam" id="TIGR01557">
    <property type="entry name" value="myb_SHAQKYF"/>
    <property type="match status" value="1"/>
</dbReference>
<dbReference type="Gene3D" id="1.10.10.60">
    <property type="entry name" value="Homeodomain-like"/>
    <property type="match status" value="1"/>
</dbReference>
<dbReference type="AlphaFoldDB" id="A0A0M0JL02"/>
<accession>A0A0M0JL02</accession>
<dbReference type="Proteomes" id="UP000037460">
    <property type="component" value="Unassembled WGS sequence"/>
</dbReference>
<keyword evidence="2" id="KW-0238">DNA-binding</keyword>
<dbReference type="PROSITE" id="PS51294">
    <property type="entry name" value="HTH_MYB"/>
    <property type="match status" value="1"/>
</dbReference>
<dbReference type="PROSITE" id="PS51293">
    <property type="entry name" value="SANT"/>
    <property type="match status" value="1"/>
</dbReference>
<dbReference type="SUPFAM" id="SSF54236">
    <property type="entry name" value="Ubiquitin-like"/>
    <property type="match status" value="1"/>
</dbReference>
<comment type="caution">
    <text evidence="10">The sequence shown here is derived from an EMBL/GenBank/DDBJ whole genome shotgun (WGS) entry which is preliminary data.</text>
</comment>
<evidence type="ECO:0000256" key="4">
    <source>
        <dbReference type="ARBA" id="ARBA00023242"/>
    </source>
</evidence>
<feature type="domain" description="SANT" evidence="8">
    <location>
        <begin position="260"/>
        <end position="307"/>
    </location>
</feature>
<keyword evidence="3" id="KW-0804">Transcription</keyword>
<evidence type="ECO:0000259" key="9">
    <source>
        <dbReference type="PROSITE" id="PS51294"/>
    </source>
</evidence>
<dbReference type="EMBL" id="JWZX01002783">
    <property type="protein sequence ID" value="KOO26938.1"/>
    <property type="molecule type" value="Genomic_DNA"/>
</dbReference>
<dbReference type="Pfam" id="PF00249">
    <property type="entry name" value="Myb_DNA-binding"/>
    <property type="match status" value="1"/>
</dbReference>
<dbReference type="SMART" id="SM00717">
    <property type="entry name" value="SANT"/>
    <property type="match status" value="1"/>
</dbReference>
<evidence type="ECO:0000259" key="8">
    <source>
        <dbReference type="PROSITE" id="PS51293"/>
    </source>
</evidence>
<keyword evidence="1" id="KW-0805">Transcription regulation</keyword>
<dbReference type="InterPro" id="IPR017884">
    <property type="entry name" value="SANT_dom"/>
</dbReference>
<keyword evidence="11" id="KW-1185">Reference proteome</keyword>
<dbReference type="InterPro" id="IPR006447">
    <property type="entry name" value="Myb_dom_plants"/>
</dbReference>
<evidence type="ECO:0000313" key="10">
    <source>
        <dbReference type="EMBL" id="KOO26938.1"/>
    </source>
</evidence>
<dbReference type="OrthoDB" id="118550at2759"/>
<feature type="domain" description="HTH myb-type" evidence="9">
    <location>
        <begin position="260"/>
        <end position="307"/>
    </location>
</feature>
<dbReference type="InterPro" id="IPR001005">
    <property type="entry name" value="SANT/Myb"/>
</dbReference>
<dbReference type="Pfam" id="PF00240">
    <property type="entry name" value="ubiquitin"/>
    <property type="match status" value="1"/>
</dbReference>
<feature type="coiled-coil region" evidence="5">
    <location>
        <begin position="211"/>
        <end position="245"/>
    </location>
</feature>
<dbReference type="InterPro" id="IPR009057">
    <property type="entry name" value="Homeodomain-like_sf"/>
</dbReference>
<evidence type="ECO:0000256" key="2">
    <source>
        <dbReference type="ARBA" id="ARBA00023125"/>
    </source>
</evidence>
<dbReference type="InterPro" id="IPR017930">
    <property type="entry name" value="Myb_dom"/>
</dbReference>
<dbReference type="InterPro" id="IPR029071">
    <property type="entry name" value="Ubiquitin-like_domsf"/>
</dbReference>
<dbReference type="PROSITE" id="PS50053">
    <property type="entry name" value="UBIQUITIN_2"/>
    <property type="match status" value="1"/>
</dbReference>
<keyword evidence="5" id="KW-0175">Coiled coil</keyword>
<evidence type="ECO:0000256" key="5">
    <source>
        <dbReference type="SAM" id="Coils"/>
    </source>
</evidence>
<evidence type="ECO:0000313" key="11">
    <source>
        <dbReference type="Proteomes" id="UP000037460"/>
    </source>
</evidence>
<reference evidence="11" key="1">
    <citation type="journal article" date="2015" name="PLoS Genet.">
        <title>Genome Sequence and Transcriptome Analyses of Chrysochromulina tobin: Metabolic Tools for Enhanced Algal Fitness in the Prominent Order Prymnesiales (Haptophyceae).</title>
        <authorList>
            <person name="Hovde B.T."/>
            <person name="Deodato C.R."/>
            <person name="Hunsperger H.M."/>
            <person name="Ryken S.A."/>
            <person name="Yost W."/>
            <person name="Jha R.K."/>
            <person name="Patterson J."/>
            <person name="Monnat R.J. Jr."/>
            <person name="Barlow S.B."/>
            <person name="Starkenburg S.R."/>
            <person name="Cattolico R.A."/>
        </authorList>
    </citation>
    <scope>NUCLEOTIDE SEQUENCE</scope>
    <source>
        <strain evidence="11">CCMP291</strain>
    </source>
</reference>
<evidence type="ECO:0000259" key="7">
    <source>
        <dbReference type="PROSITE" id="PS50053"/>
    </source>
</evidence>
<name>A0A0M0JL02_9EUKA</name>
<dbReference type="CDD" id="cd00167">
    <property type="entry name" value="SANT"/>
    <property type="match status" value="1"/>
</dbReference>
<evidence type="ECO:0000256" key="1">
    <source>
        <dbReference type="ARBA" id="ARBA00023015"/>
    </source>
</evidence>
<dbReference type="SUPFAM" id="SSF46689">
    <property type="entry name" value="Homeodomain-like"/>
    <property type="match status" value="1"/>
</dbReference>
<evidence type="ECO:0000256" key="6">
    <source>
        <dbReference type="SAM" id="MobiDB-lite"/>
    </source>
</evidence>
<feature type="domain" description="Ubiquitin-like" evidence="7">
    <location>
        <begin position="1"/>
        <end position="87"/>
    </location>
</feature>
<sequence>MRLSVQTMTSRTFTLHDVSESETIIDIKRRIEALESAPVEAQALIWGGCTLGYSTSSFLNLSRPEHDQHTLASYGLTGDAIIILVLNPYVLASLSDEVGRSHRAASGRTAVDAADAGTYSNRPHPTGQSDARAGCLPAASVLFPDEGDEEVVRDATQGHLLAACGTAVAPAVPPEVPLKALKLLGGIEHSSISLSAQAELELELSLRGSLLVQQQRRIVQLEDELQRAWSEIERLRIKLGALERERTLNDEDGSRQPRYWTPEEHTLFVEAVQRFGWKDVKAISQHVGTRNPTQVRTHAQKLLLRQQKEHAGVMQASNNGREIPPMPPNAGGGHDVDASVLALLPPPDHVGDQHMPGRLPPMAQIARDEPDNPDSDH</sequence>
<dbReference type="Gene3D" id="3.10.20.90">
    <property type="entry name" value="Phosphatidylinositol 3-kinase Catalytic Subunit, Chain A, domain 1"/>
    <property type="match status" value="1"/>
</dbReference>
<keyword evidence="4" id="KW-0539">Nucleus</keyword>
<dbReference type="GO" id="GO:0003677">
    <property type="term" value="F:DNA binding"/>
    <property type="evidence" value="ECO:0007669"/>
    <property type="project" value="UniProtKB-KW"/>
</dbReference>
<gene>
    <name evidence="10" type="ORF">Ctob_003896</name>
</gene>
<protein>
    <submittedName>
        <fullName evidence="10">Myb domain-containing protein</fullName>
    </submittedName>
</protein>
<organism evidence="10 11">
    <name type="scientific">Chrysochromulina tobinii</name>
    <dbReference type="NCBI Taxonomy" id="1460289"/>
    <lineage>
        <taxon>Eukaryota</taxon>
        <taxon>Haptista</taxon>
        <taxon>Haptophyta</taxon>
        <taxon>Prymnesiophyceae</taxon>
        <taxon>Prymnesiales</taxon>
        <taxon>Chrysochromulinaceae</taxon>
        <taxon>Chrysochromulina</taxon>
    </lineage>
</organism>